<dbReference type="Proteomes" id="UP000198697">
    <property type="component" value="Unassembled WGS sequence"/>
</dbReference>
<dbReference type="GO" id="GO:0006171">
    <property type="term" value="P:cAMP biosynthetic process"/>
    <property type="evidence" value="ECO:0007669"/>
    <property type="project" value="TreeGrafter"/>
</dbReference>
<dbReference type="AlphaFoldDB" id="A0A1I0GIA5"/>
<dbReference type="OrthoDB" id="341967at2"/>
<evidence type="ECO:0000259" key="5">
    <source>
        <dbReference type="PROSITE" id="PS51085"/>
    </source>
</evidence>
<dbReference type="CDD" id="cd00207">
    <property type="entry name" value="fer2"/>
    <property type="match status" value="1"/>
</dbReference>
<dbReference type="GO" id="GO:0035556">
    <property type="term" value="P:intracellular signal transduction"/>
    <property type="evidence" value="ECO:0007669"/>
    <property type="project" value="InterPro"/>
</dbReference>
<evidence type="ECO:0000256" key="3">
    <source>
        <dbReference type="ARBA" id="ARBA00023136"/>
    </source>
</evidence>
<dbReference type="Gene3D" id="3.10.20.30">
    <property type="match status" value="1"/>
</dbReference>
<dbReference type="STRING" id="82805.SAMN04487998_2424"/>
<dbReference type="SMART" id="SM00044">
    <property type="entry name" value="CYCc"/>
    <property type="match status" value="1"/>
</dbReference>
<keyword evidence="2" id="KW-1003">Cell membrane</keyword>
<comment type="subcellular location">
    <subcellularLocation>
        <location evidence="1">Cell membrane</location>
        <topology evidence="1">Multi-pass membrane protein</topology>
    </subcellularLocation>
</comment>
<dbReference type="InterPro" id="IPR036010">
    <property type="entry name" value="2Fe-2S_ferredoxin-like_sf"/>
</dbReference>
<accession>A0A1I0GIA5</accession>
<organism evidence="6 7">
    <name type="scientific">Hymenobacter actinosclerus</name>
    <dbReference type="NCBI Taxonomy" id="82805"/>
    <lineage>
        <taxon>Bacteria</taxon>
        <taxon>Pseudomonadati</taxon>
        <taxon>Bacteroidota</taxon>
        <taxon>Cytophagia</taxon>
        <taxon>Cytophagales</taxon>
        <taxon>Hymenobacteraceae</taxon>
        <taxon>Hymenobacter</taxon>
    </lineage>
</organism>
<evidence type="ECO:0000313" key="7">
    <source>
        <dbReference type="Proteomes" id="UP000198697"/>
    </source>
</evidence>
<dbReference type="RefSeq" id="WP_092771835.1">
    <property type="nucleotide sequence ID" value="NZ_FOHS01000003.1"/>
</dbReference>
<dbReference type="InterPro" id="IPR029787">
    <property type="entry name" value="Nucleotide_cyclase"/>
</dbReference>
<evidence type="ECO:0000313" key="6">
    <source>
        <dbReference type="EMBL" id="SET70634.1"/>
    </source>
</evidence>
<dbReference type="EMBL" id="FOHS01000003">
    <property type="protein sequence ID" value="SET70634.1"/>
    <property type="molecule type" value="Genomic_DNA"/>
</dbReference>
<dbReference type="GO" id="GO:0004016">
    <property type="term" value="F:adenylate cyclase activity"/>
    <property type="evidence" value="ECO:0007669"/>
    <property type="project" value="UniProtKB-ARBA"/>
</dbReference>
<feature type="domain" description="2Fe-2S ferredoxin-type" evidence="5">
    <location>
        <begin position="2"/>
        <end position="107"/>
    </location>
</feature>
<evidence type="ECO:0000256" key="2">
    <source>
        <dbReference type="ARBA" id="ARBA00022475"/>
    </source>
</evidence>
<dbReference type="Pfam" id="PF00211">
    <property type="entry name" value="Guanylate_cyc"/>
    <property type="match status" value="1"/>
</dbReference>
<dbReference type="SUPFAM" id="SSF55073">
    <property type="entry name" value="Nucleotide cyclase"/>
    <property type="match status" value="1"/>
</dbReference>
<evidence type="ECO:0000256" key="1">
    <source>
        <dbReference type="ARBA" id="ARBA00004651"/>
    </source>
</evidence>
<dbReference type="Gene3D" id="3.30.70.1230">
    <property type="entry name" value="Nucleotide cyclase"/>
    <property type="match status" value="1"/>
</dbReference>
<dbReference type="CDD" id="cd07302">
    <property type="entry name" value="CHD"/>
    <property type="match status" value="1"/>
</dbReference>
<dbReference type="PROSITE" id="PS51085">
    <property type="entry name" value="2FE2S_FER_2"/>
    <property type="match status" value="1"/>
</dbReference>
<name>A0A1I0GIA5_9BACT</name>
<sequence>MPRLLVLPDNQQFDSRPGETILAADLRHGVAHVHACGGQARCSTCRVQVLDGLEHLPPRNAPEQALAQRLRLPDNIRLACQTSATAGPVRFRRPVIDELDVRLTRQELAHPDQQLGEEKRLAVLFSDIEDYTVFAETLPAYDIIHVLNRYFELMSGVVRDHQGRVSDFIGDGLMAVFGMDDEATAAADAVAAGRAMLLAVEHLNPYLRTMYGCGFRVRIGIHYGDVVVGHIGGPDTRKLATIGDPVNVAARIEAANKELGTSLLVSQAVVDALGDSLTVRRGFLAPLKGKKGMHRLYEVAPADSA</sequence>
<dbReference type="SUPFAM" id="SSF54292">
    <property type="entry name" value="2Fe-2S ferredoxin-like"/>
    <property type="match status" value="1"/>
</dbReference>
<dbReference type="Pfam" id="PF00111">
    <property type="entry name" value="Fer2"/>
    <property type="match status" value="1"/>
</dbReference>
<proteinExistence type="predicted"/>
<keyword evidence="3" id="KW-0472">Membrane</keyword>
<dbReference type="GO" id="GO:0005886">
    <property type="term" value="C:plasma membrane"/>
    <property type="evidence" value="ECO:0007669"/>
    <property type="project" value="UniProtKB-SubCell"/>
</dbReference>
<dbReference type="InterPro" id="IPR050697">
    <property type="entry name" value="Adenylyl/Guanylyl_Cyclase_3/4"/>
</dbReference>
<gene>
    <name evidence="6" type="ORF">SAMN04487998_2424</name>
</gene>
<dbReference type="InterPro" id="IPR001041">
    <property type="entry name" value="2Fe-2S_ferredoxin-type"/>
</dbReference>
<dbReference type="InterPro" id="IPR012675">
    <property type="entry name" value="Beta-grasp_dom_sf"/>
</dbReference>
<protein>
    <submittedName>
        <fullName evidence="6">Adenylate cyclase, class 3</fullName>
    </submittedName>
</protein>
<feature type="domain" description="Guanylate cyclase" evidence="4">
    <location>
        <begin position="122"/>
        <end position="253"/>
    </location>
</feature>
<keyword evidence="7" id="KW-1185">Reference proteome</keyword>
<dbReference type="PANTHER" id="PTHR43081">
    <property type="entry name" value="ADENYLATE CYCLASE, TERMINAL-DIFFERENTIATION SPECIFIC-RELATED"/>
    <property type="match status" value="1"/>
</dbReference>
<evidence type="ECO:0000259" key="4">
    <source>
        <dbReference type="PROSITE" id="PS50125"/>
    </source>
</evidence>
<dbReference type="PROSITE" id="PS50125">
    <property type="entry name" value="GUANYLATE_CYCLASE_2"/>
    <property type="match status" value="1"/>
</dbReference>
<reference evidence="7" key="1">
    <citation type="submission" date="2016-10" db="EMBL/GenBank/DDBJ databases">
        <authorList>
            <person name="Varghese N."/>
            <person name="Submissions S."/>
        </authorList>
    </citation>
    <scope>NUCLEOTIDE SEQUENCE [LARGE SCALE GENOMIC DNA]</scope>
    <source>
        <strain evidence="7">DSM 15310</strain>
    </source>
</reference>
<dbReference type="InterPro" id="IPR001054">
    <property type="entry name" value="A/G_cyclase"/>
</dbReference>
<dbReference type="GO" id="GO:0051536">
    <property type="term" value="F:iron-sulfur cluster binding"/>
    <property type="evidence" value="ECO:0007669"/>
    <property type="project" value="InterPro"/>
</dbReference>
<dbReference type="PANTHER" id="PTHR43081:SF17">
    <property type="entry name" value="BLL5647 PROTEIN"/>
    <property type="match status" value="1"/>
</dbReference>